<dbReference type="GO" id="GO:0016740">
    <property type="term" value="F:transferase activity"/>
    <property type="evidence" value="ECO:0007669"/>
    <property type="project" value="UniProtKB-KW"/>
</dbReference>
<dbReference type="Gene3D" id="3.40.630.30">
    <property type="match status" value="1"/>
</dbReference>
<dbReference type="InterPro" id="IPR031165">
    <property type="entry name" value="GNAT_YJDJ"/>
</dbReference>
<dbReference type="SUPFAM" id="SSF55729">
    <property type="entry name" value="Acyl-CoA N-acyltransferases (Nat)"/>
    <property type="match status" value="1"/>
</dbReference>
<dbReference type="Proteomes" id="UP000461409">
    <property type="component" value="Unassembled WGS sequence"/>
</dbReference>
<dbReference type="PANTHER" id="PTHR31435">
    <property type="entry name" value="PROTEIN NATD1"/>
    <property type="match status" value="1"/>
</dbReference>
<evidence type="ECO:0000313" key="3">
    <source>
        <dbReference type="Proteomes" id="UP000461409"/>
    </source>
</evidence>
<evidence type="ECO:0000259" key="1">
    <source>
        <dbReference type="PROSITE" id="PS51729"/>
    </source>
</evidence>
<gene>
    <name evidence="2" type="ORF">GRF63_12385</name>
</gene>
<dbReference type="AlphaFoldDB" id="A0A844XGI9"/>
<accession>A0A844XGI9</accession>
<proteinExistence type="predicted"/>
<dbReference type="PROSITE" id="PS51729">
    <property type="entry name" value="GNAT_YJDJ"/>
    <property type="match status" value="1"/>
</dbReference>
<dbReference type="InterPro" id="IPR045057">
    <property type="entry name" value="Gcn5-rel_NAT"/>
</dbReference>
<feature type="domain" description="N-acetyltransferase" evidence="1">
    <location>
        <begin position="7"/>
        <end position="94"/>
    </location>
</feature>
<dbReference type="InterPro" id="IPR016181">
    <property type="entry name" value="Acyl_CoA_acyltransferase"/>
</dbReference>
<keyword evidence="3" id="KW-1185">Reference proteome</keyword>
<dbReference type="Pfam" id="PF14542">
    <property type="entry name" value="Acetyltransf_CG"/>
    <property type="match status" value="1"/>
</dbReference>
<organism evidence="2 3">
    <name type="scientific">Aurantiacibacter rhizosphaerae</name>
    <dbReference type="NCBI Taxonomy" id="2691582"/>
    <lineage>
        <taxon>Bacteria</taxon>
        <taxon>Pseudomonadati</taxon>
        <taxon>Pseudomonadota</taxon>
        <taxon>Alphaproteobacteria</taxon>
        <taxon>Sphingomonadales</taxon>
        <taxon>Erythrobacteraceae</taxon>
        <taxon>Aurantiacibacter</taxon>
    </lineage>
</organism>
<keyword evidence="2" id="KW-0808">Transferase</keyword>
<name>A0A844XGI9_9SPHN</name>
<reference evidence="2 3" key="2">
    <citation type="submission" date="2020-02" db="EMBL/GenBank/DDBJ databases">
        <title>Erythrobacter dongmakensis sp. nov., isolated from a tidal mudflat.</title>
        <authorList>
            <person name="Kim I.S."/>
        </authorList>
    </citation>
    <scope>NUCLEOTIDE SEQUENCE [LARGE SCALE GENOMIC DNA]</scope>
    <source>
        <strain evidence="2 3">GH3-10</strain>
    </source>
</reference>
<dbReference type="RefSeq" id="WP_160486376.1">
    <property type="nucleotide sequence ID" value="NZ_WUBR01000003.1"/>
</dbReference>
<dbReference type="PANTHER" id="PTHR31435:SF9">
    <property type="entry name" value="PROTEIN NATD1"/>
    <property type="match status" value="1"/>
</dbReference>
<protein>
    <submittedName>
        <fullName evidence="2">N-acetyltransferase</fullName>
    </submittedName>
</protein>
<dbReference type="EMBL" id="WUBR01000003">
    <property type="protein sequence ID" value="MWV28704.1"/>
    <property type="molecule type" value="Genomic_DNA"/>
</dbReference>
<sequence length="98" mass="10893">MSDIKVTDETTHGAYRVEVEGADQPAELTWQARGEARIADHTFTPPAARGKGIAFDLVEFMVKDARDKGFTIVPQCPYVAAQFRQHEEWSDVLADTPS</sequence>
<dbReference type="CDD" id="cd04301">
    <property type="entry name" value="NAT_SF"/>
    <property type="match status" value="1"/>
</dbReference>
<evidence type="ECO:0000313" key="2">
    <source>
        <dbReference type="EMBL" id="MWV28704.1"/>
    </source>
</evidence>
<reference evidence="2 3" key="1">
    <citation type="submission" date="2019-12" db="EMBL/GenBank/DDBJ databases">
        <authorList>
            <person name="Lee S.D."/>
        </authorList>
    </citation>
    <scope>NUCLEOTIDE SEQUENCE [LARGE SCALE GENOMIC DNA]</scope>
    <source>
        <strain evidence="2 3">GH3-10</strain>
    </source>
</reference>
<comment type="caution">
    <text evidence="2">The sequence shown here is derived from an EMBL/GenBank/DDBJ whole genome shotgun (WGS) entry which is preliminary data.</text>
</comment>